<proteinExistence type="predicted"/>
<accession>A0A2U2B3C3</accession>
<dbReference type="InterPro" id="IPR013783">
    <property type="entry name" value="Ig-like_fold"/>
</dbReference>
<evidence type="ECO:0000313" key="3">
    <source>
        <dbReference type="EMBL" id="PWD97558.1"/>
    </source>
</evidence>
<evidence type="ECO:0008006" key="5">
    <source>
        <dbReference type="Google" id="ProtNLM"/>
    </source>
</evidence>
<evidence type="ECO:0000259" key="1">
    <source>
        <dbReference type="Pfam" id="PF16403"/>
    </source>
</evidence>
<feature type="domain" description="BT-2262-like C-terminal" evidence="2">
    <location>
        <begin position="134"/>
        <end position="226"/>
    </location>
</feature>
<dbReference type="InterPro" id="IPR032180">
    <property type="entry name" value="BT_2262-like_C"/>
</dbReference>
<dbReference type="PROSITE" id="PS51257">
    <property type="entry name" value="PROKAR_LIPOPROTEIN"/>
    <property type="match status" value="1"/>
</dbReference>
<protein>
    <recommendedName>
        <fullName evidence="5">Pesticidal crystal protein Cry22Aa Ig-like domain-containing protein</fullName>
    </recommendedName>
</protein>
<dbReference type="InterPro" id="IPR032179">
    <property type="entry name" value="Cry22Aa_Ig-like"/>
</dbReference>
<feature type="domain" description="Pesticidal crystal protein Cry22Aa Ig-like" evidence="1">
    <location>
        <begin position="36"/>
        <end position="109"/>
    </location>
</feature>
<evidence type="ECO:0000259" key="2">
    <source>
        <dbReference type="Pfam" id="PF16404"/>
    </source>
</evidence>
<gene>
    <name evidence="3" type="ORF">DDZ16_20135</name>
</gene>
<dbReference type="EMBL" id="QEWP01000033">
    <property type="protein sequence ID" value="PWD97558.1"/>
    <property type="molecule type" value="Genomic_DNA"/>
</dbReference>
<comment type="caution">
    <text evidence="3">The sequence shown here is derived from an EMBL/GenBank/DDBJ whole genome shotgun (WGS) entry which is preliminary data.</text>
</comment>
<keyword evidence="4" id="KW-1185">Reference proteome</keyword>
<reference evidence="3 4" key="1">
    <citation type="submission" date="2018-05" db="EMBL/GenBank/DDBJ databases">
        <title>Marinilabilia rubrum sp. nov., isolated from saltern sediment.</title>
        <authorList>
            <person name="Zhang R."/>
        </authorList>
    </citation>
    <scope>NUCLEOTIDE SEQUENCE [LARGE SCALE GENOMIC DNA]</scope>
    <source>
        <strain evidence="3 4">WTE16</strain>
    </source>
</reference>
<name>A0A2U2B3C3_9BACT</name>
<dbReference type="Pfam" id="PF16404">
    <property type="entry name" value="BT_2262-like_C"/>
    <property type="match status" value="1"/>
</dbReference>
<evidence type="ECO:0000313" key="4">
    <source>
        <dbReference type="Proteomes" id="UP000244956"/>
    </source>
</evidence>
<dbReference type="AlphaFoldDB" id="A0A2U2B3C3"/>
<dbReference type="RefSeq" id="WP_109266279.1">
    <property type="nucleotide sequence ID" value="NZ_QEWP01000033.1"/>
</dbReference>
<dbReference type="OrthoDB" id="1026566at2"/>
<organism evidence="3 4">
    <name type="scientific">Marinilabilia rubra</name>
    <dbReference type="NCBI Taxonomy" id="2162893"/>
    <lineage>
        <taxon>Bacteria</taxon>
        <taxon>Pseudomonadati</taxon>
        <taxon>Bacteroidota</taxon>
        <taxon>Bacteroidia</taxon>
        <taxon>Marinilabiliales</taxon>
        <taxon>Marinilabiliaceae</taxon>
        <taxon>Marinilabilia</taxon>
    </lineage>
</organism>
<dbReference type="Proteomes" id="UP000244956">
    <property type="component" value="Unassembled WGS sequence"/>
</dbReference>
<dbReference type="Gene3D" id="2.60.40.10">
    <property type="entry name" value="Immunoglobulins"/>
    <property type="match status" value="1"/>
</dbReference>
<sequence>MKKIFYTILAMVPLFFSCEEKETEGISRETPVPHMELLGDNPVVLIKGTEYNEAGIYAERYTADGDTIKDVEYRKLNDVNPDVAGSYKITYEVLNAEGVPFYINRDVTVADIEGYDVFELPTGVYDGIRVGRDAGGEVVITKLTTGIYSVSDLLAGYYEQYAGYGPAYGAPGVFVINEDGTITTELGYVSGWRETVEGVNITFDEATNTISYTQVMESGFSFDVKLTLQ</sequence>
<dbReference type="Pfam" id="PF16403">
    <property type="entry name" value="Bact_surface_Ig-like"/>
    <property type="match status" value="1"/>
</dbReference>